<protein>
    <submittedName>
        <fullName evidence="1">Uncharacterized protein</fullName>
    </submittedName>
</protein>
<organism evidence="1">
    <name type="scientific">Bactrocera dorsalis</name>
    <name type="common">Oriental fruit fly</name>
    <name type="synonym">Dacus dorsalis</name>
    <dbReference type="NCBI Taxonomy" id="27457"/>
    <lineage>
        <taxon>Eukaryota</taxon>
        <taxon>Metazoa</taxon>
        <taxon>Ecdysozoa</taxon>
        <taxon>Arthropoda</taxon>
        <taxon>Hexapoda</taxon>
        <taxon>Insecta</taxon>
        <taxon>Pterygota</taxon>
        <taxon>Neoptera</taxon>
        <taxon>Endopterygota</taxon>
        <taxon>Diptera</taxon>
        <taxon>Brachycera</taxon>
        <taxon>Muscomorpha</taxon>
        <taxon>Tephritoidea</taxon>
        <taxon>Tephritidae</taxon>
        <taxon>Bactrocera</taxon>
        <taxon>Bactrocera</taxon>
    </lineage>
</organism>
<dbReference type="AlphaFoldDB" id="A0A034V014"/>
<reference evidence="1" key="1">
    <citation type="journal article" date="2014" name="BMC Genomics">
        <title>Characterizing the developmental transcriptome of the oriental fruit fly, Bactrocera dorsalis (Diptera: Tephritidae) through comparative genomic analysis with Drosophila melanogaster utilizing modENCODE datasets.</title>
        <authorList>
            <person name="Geib S.M."/>
            <person name="Calla B."/>
            <person name="Hall B."/>
            <person name="Hou S."/>
            <person name="Manoukis N.C."/>
        </authorList>
    </citation>
    <scope>NUCLEOTIDE SEQUENCE</scope>
    <source>
        <strain evidence="1">Punador</strain>
    </source>
</reference>
<sequence length="106" mass="11776">MYKCVYVSISFLRYIYKVCYELVACAFNLRILNSELLAPHTANTLAGSYTQTHTVYSSLHDCSALHFSNTTKGTLHCTVLFTLSLTANSAASFDCNSGRWSTMLSL</sequence>
<dbReference type="EMBL" id="GAKP01022361">
    <property type="protein sequence ID" value="JAC36591.1"/>
    <property type="molecule type" value="Transcribed_RNA"/>
</dbReference>
<accession>A0A034V014</accession>
<name>A0A034V014_BACDO</name>
<evidence type="ECO:0000313" key="1">
    <source>
        <dbReference type="EMBL" id="JAC36591.1"/>
    </source>
</evidence>
<proteinExistence type="predicted"/>
<feature type="non-terminal residue" evidence="1">
    <location>
        <position position="106"/>
    </location>
</feature>